<dbReference type="Proteomes" id="UP000560131">
    <property type="component" value="Unassembled WGS sequence"/>
</dbReference>
<gene>
    <name evidence="5" type="ORF">F4693_000426</name>
    <name evidence="4" type="ORF">FHS97_000469</name>
</gene>
<comment type="similarity">
    <text evidence="1">Belongs to the thioesterase PaaI family.</text>
</comment>
<dbReference type="InterPro" id="IPR029069">
    <property type="entry name" value="HotDog_dom_sf"/>
</dbReference>
<evidence type="ECO:0000313" key="4">
    <source>
        <dbReference type="EMBL" id="MBB5724569.1"/>
    </source>
</evidence>
<keyword evidence="2 5" id="KW-0378">Hydrolase</keyword>
<dbReference type="EC" id="3.1.2.28" evidence="5"/>
<dbReference type="CDD" id="cd03443">
    <property type="entry name" value="PaaI_thioesterase"/>
    <property type="match status" value="1"/>
</dbReference>
<accession>A0A7X0J9C6</accession>
<evidence type="ECO:0000256" key="1">
    <source>
        <dbReference type="ARBA" id="ARBA00008324"/>
    </source>
</evidence>
<sequence>MSIWHSPLDLGALTAGCAGSMPGLLGIEFVDAGDDWLRARMPVDQRTRQPYGRLHGGASVALAETVASVAAMATLDPATSAAVGMEINANHLRPVGEGFVYATAISEARGRSSQVWTIRVTDEAERLVCLARMTAAVIPAGRGGVG</sequence>
<dbReference type="EMBL" id="JACHBT010000002">
    <property type="protein sequence ID" value="MBB6503473.1"/>
    <property type="molecule type" value="Genomic_DNA"/>
</dbReference>
<dbReference type="Pfam" id="PF03061">
    <property type="entry name" value="4HBT"/>
    <property type="match status" value="1"/>
</dbReference>
<dbReference type="PANTHER" id="PTHR43240">
    <property type="entry name" value="1,4-DIHYDROXY-2-NAPHTHOYL-COA THIOESTERASE 1"/>
    <property type="match status" value="1"/>
</dbReference>
<dbReference type="RefSeq" id="WP_311770233.1">
    <property type="nucleotide sequence ID" value="NZ_BAABAR010000002.1"/>
</dbReference>
<reference evidence="5 6" key="2">
    <citation type="submission" date="2020-08" db="EMBL/GenBank/DDBJ databases">
        <title>The Agave Microbiome: Exploring the role of microbial communities in plant adaptations to desert environments.</title>
        <authorList>
            <person name="Partida-Martinez L.P."/>
        </authorList>
    </citation>
    <scope>NUCLEOTIDE SEQUENCE [LARGE SCALE GENOMIC DNA]</scope>
    <source>
        <strain evidence="5 6">AS3.13</strain>
    </source>
</reference>
<dbReference type="InterPro" id="IPR006683">
    <property type="entry name" value="Thioestr_dom"/>
</dbReference>
<reference evidence="4 7" key="1">
    <citation type="submission" date="2020-08" db="EMBL/GenBank/DDBJ databases">
        <title>Genomic Encyclopedia of Type Strains, Phase IV (KMG-IV): sequencing the most valuable type-strain genomes for metagenomic binning, comparative biology and taxonomic classification.</title>
        <authorList>
            <person name="Goeker M."/>
        </authorList>
    </citation>
    <scope>NUCLEOTIDE SEQUENCE [LARGE SCALE GENOMIC DNA]</scope>
    <source>
        <strain evidence="4 7">DSM 101535</strain>
    </source>
</reference>
<dbReference type="NCBIfam" id="TIGR00369">
    <property type="entry name" value="unchar_dom_1"/>
    <property type="match status" value="1"/>
</dbReference>
<dbReference type="PANTHER" id="PTHR43240:SF5">
    <property type="entry name" value="1,4-DIHYDROXY-2-NAPHTHOYL-COA THIOESTERASE 1"/>
    <property type="match status" value="1"/>
</dbReference>
<protein>
    <submittedName>
        <fullName evidence="5">1,4-dihydroxy-2-naphthoyl-CoA hydrolase</fullName>
        <ecNumber evidence="5">3.1.2.28</ecNumber>
    </submittedName>
</protein>
<reference evidence="5 6" key="3">
    <citation type="submission" date="2020-08" db="EMBL/GenBank/DDBJ databases">
        <authorList>
            <person name="Partida-Martinez L."/>
            <person name="Huntemann M."/>
            <person name="Clum A."/>
            <person name="Wang J."/>
            <person name="Palaniappan K."/>
            <person name="Ritter S."/>
            <person name="Chen I.-M."/>
            <person name="Stamatis D."/>
            <person name="Reddy T."/>
            <person name="O'Malley R."/>
            <person name="Daum C."/>
            <person name="Shapiro N."/>
            <person name="Ivanova N."/>
            <person name="Kyrpides N."/>
            <person name="Woyke T."/>
        </authorList>
    </citation>
    <scope>NUCLEOTIDE SEQUENCE [LARGE SCALE GENOMIC DNA]</scope>
    <source>
        <strain evidence="5 6">AS3.13</strain>
    </source>
</reference>
<evidence type="ECO:0000313" key="5">
    <source>
        <dbReference type="EMBL" id="MBB6503473.1"/>
    </source>
</evidence>
<dbReference type="EMBL" id="JACIJN010000001">
    <property type="protein sequence ID" value="MBB5724569.1"/>
    <property type="molecule type" value="Genomic_DNA"/>
</dbReference>
<proteinExistence type="inferred from homology"/>
<dbReference type="Gene3D" id="3.10.129.10">
    <property type="entry name" value="Hotdog Thioesterase"/>
    <property type="match status" value="1"/>
</dbReference>
<evidence type="ECO:0000256" key="2">
    <source>
        <dbReference type="ARBA" id="ARBA00022801"/>
    </source>
</evidence>
<evidence type="ECO:0000313" key="6">
    <source>
        <dbReference type="Proteomes" id="UP000522313"/>
    </source>
</evidence>
<name>A0A7X0J9C6_9SPHN</name>
<dbReference type="SUPFAM" id="SSF54637">
    <property type="entry name" value="Thioesterase/thiol ester dehydrase-isomerase"/>
    <property type="match status" value="1"/>
</dbReference>
<dbReference type="GO" id="GO:0061522">
    <property type="term" value="F:1,4-dihydroxy-2-naphthoyl-CoA thioesterase activity"/>
    <property type="evidence" value="ECO:0007669"/>
    <property type="project" value="UniProtKB-EC"/>
</dbReference>
<feature type="domain" description="Thioesterase" evidence="3">
    <location>
        <begin position="51"/>
        <end position="129"/>
    </location>
</feature>
<dbReference type="AlphaFoldDB" id="A0A7X0J9C6"/>
<comment type="caution">
    <text evidence="5">The sequence shown here is derived from an EMBL/GenBank/DDBJ whole genome shotgun (WGS) entry which is preliminary data.</text>
</comment>
<evidence type="ECO:0000259" key="3">
    <source>
        <dbReference type="Pfam" id="PF03061"/>
    </source>
</evidence>
<dbReference type="GO" id="GO:0005829">
    <property type="term" value="C:cytosol"/>
    <property type="evidence" value="ECO:0007669"/>
    <property type="project" value="TreeGrafter"/>
</dbReference>
<evidence type="ECO:0000313" key="7">
    <source>
        <dbReference type="Proteomes" id="UP000560131"/>
    </source>
</evidence>
<dbReference type="InterPro" id="IPR003736">
    <property type="entry name" value="PAAI_dom"/>
</dbReference>
<dbReference type="Proteomes" id="UP000522313">
    <property type="component" value="Unassembled WGS sequence"/>
</dbReference>
<keyword evidence="7" id="KW-1185">Reference proteome</keyword>
<organism evidence="5 6">
    <name type="scientific">Sphingomonas endophytica</name>
    <dbReference type="NCBI Taxonomy" id="869719"/>
    <lineage>
        <taxon>Bacteria</taxon>
        <taxon>Pseudomonadati</taxon>
        <taxon>Pseudomonadota</taxon>
        <taxon>Alphaproteobacteria</taxon>
        <taxon>Sphingomonadales</taxon>
        <taxon>Sphingomonadaceae</taxon>
        <taxon>Sphingomonas</taxon>
    </lineage>
</organism>